<protein>
    <recommendedName>
        <fullName evidence="4">CCHC-type domain-containing protein</fullName>
    </recommendedName>
</protein>
<dbReference type="PANTHER" id="PTHR13491">
    <property type="entry name" value="ZCCHC10 PROTEIN"/>
    <property type="match status" value="1"/>
</dbReference>
<evidence type="ECO:0000256" key="1">
    <source>
        <dbReference type="SAM" id="MobiDB-lite"/>
    </source>
</evidence>
<feature type="compositionally biased region" description="Low complexity" evidence="1">
    <location>
        <begin position="131"/>
        <end position="156"/>
    </location>
</feature>
<evidence type="ECO:0008006" key="4">
    <source>
        <dbReference type="Google" id="ProtNLM"/>
    </source>
</evidence>
<feature type="region of interest" description="Disordered" evidence="1">
    <location>
        <begin position="71"/>
        <end position="188"/>
    </location>
</feature>
<name>A0AAU9KRL5_9STRA</name>
<comment type="caution">
    <text evidence="2">The sequence shown here is derived from an EMBL/GenBank/DDBJ whole genome shotgun (WGS) entry which is preliminary data.</text>
</comment>
<evidence type="ECO:0000313" key="2">
    <source>
        <dbReference type="EMBL" id="CAH0474792.1"/>
    </source>
</evidence>
<sequence length="188" mass="21293">MGDASSDAPVGQWARRKEARRNMYATSTEKVRVHRRGLGTSLASNSIAMCQKCFRSGHWTYECKNEAVYVQRPSRSQQLKNPELRQPFNTDKPPEMEKKKILGMEKDKMRQVKERVKAKNKSRNKRHRRVSSSSSDSSSSVSDSSDSNSSSSSSDSSESESESESFLSSSGSDCSSQRKLRLKRQRRD</sequence>
<feature type="compositionally biased region" description="Basic residues" evidence="1">
    <location>
        <begin position="118"/>
        <end position="130"/>
    </location>
</feature>
<organism evidence="2 3">
    <name type="scientific">Peronospora belbahrii</name>
    <dbReference type="NCBI Taxonomy" id="622444"/>
    <lineage>
        <taxon>Eukaryota</taxon>
        <taxon>Sar</taxon>
        <taxon>Stramenopiles</taxon>
        <taxon>Oomycota</taxon>
        <taxon>Peronosporomycetes</taxon>
        <taxon>Peronosporales</taxon>
        <taxon>Peronosporaceae</taxon>
        <taxon>Peronospora</taxon>
    </lineage>
</organism>
<dbReference type="Proteomes" id="UP001160483">
    <property type="component" value="Unassembled WGS sequence"/>
</dbReference>
<evidence type="ECO:0000313" key="3">
    <source>
        <dbReference type="Proteomes" id="UP001160483"/>
    </source>
</evidence>
<reference evidence="2" key="1">
    <citation type="submission" date="2021-11" db="EMBL/GenBank/DDBJ databases">
        <authorList>
            <person name="Islam A."/>
            <person name="Islam S."/>
            <person name="Flora M.S."/>
            <person name="Rahman M."/>
            <person name="Ziaur R.M."/>
            <person name="Epstein J.H."/>
            <person name="Hassan M."/>
            <person name="Klassen M."/>
            <person name="Woodard K."/>
            <person name="Webb A."/>
            <person name="Webby R.J."/>
            <person name="El Zowalaty M.E."/>
        </authorList>
    </citation>
    <scope>NUCLEOTIDE SEQUENCE</scope>
    <source>
        <strain evidence="2">Pbs3</strain>
    </source>
</reference>
<feature type="compositionally biased region" description="Basic and acidic residues" evidence="1">
    <location>
        <begin position="92"/>
        <end position="117"/>
    </location>
</feature>
<dbReference type="PANTHER" id="PTHR13491:SF0">
    <property type="entry name" value="ZINC FINGER CCHC DOMAIN-CONTAINING PROTEIN 10"/>
    <property type="match status" value="1"/>
</dbReference>
<proteinExistence type="predicted"/>
<dbReference type="InterPro" id="IPR039715">
    <property type="entry name" value="ZCCHC10"/>
</dbReference>
<feature type="compositionally biased region" description="Basic residues" evidence="1">
    <location>
        <begin position="178"/>
        <end position="188"/>
    </location>
</feature>
<dbReference type="EMBL" id="CAKKTJ010000114">
    <property type="protein sequence ID" value="CAH0474792.1"/>
    <property type="molecule type" value="Genomic_DNA"/>
</dbReference>
<accession>A0AAU9KRL5</accession>
<dbReference type="AlphaFoldDB" id="A0AAU9KRL5"/>
<dbReference type="Pfam" id="PF13917">
    <property type="entry name" value="zf-CCHC_3"/>
    <property type="match status" value="1"/>
</dbReference>
<gene>
    <name evidence="2" type="ORF">PBS003_LOCUS1633</name>
</gene>
<feature type="compositionally biased region" description="Low complexity" evidence="1">
    <location>
        <begin position="164"/>
        <end position="177"/>
    </location>
</feature>